<dbReference type="AlphaFoldDB" id="A0A2T4FWS5"/>
<proteinExistence type="predicted"/>
<organism evidence="3 5">
    <name type="scientific">Pseudomonas aylmerensis</name>
    <dbReference type="NCBI Taxonomy" id="1869229"/>
    <lineage>
        <taxon>Bacteria</taxon>
        <taxon>Pseudomonadati</taxon>
        <taxon>Pseudomonadota</taxon>
        <taxon>Gammaproteobacteria</taxon>
        <taxon>Pseudomonadales</taxon>
        <taxon>Pseudomonadaceae</taxon>
        <taxon>Pseudomonas</taxon>
    </lineage>
</organism>
<dbReference type="Proteomes" id="UP000095081">
    <property type="component" value="Unassembled WGS sequence"/>
</dbReference>
<dbReference type="EMBL" id="PYWW01000038">
    <property type="protein sequence ID" value="PTC27847.1"/>
    <property type="molecule type" value="Genomic_DNA"/>
</dbReference>
<evidence type="ECO:0000313" key="5">
    <source>
        <dbReference type="Proteomes" id="UP000240571"/>
    </source>
</evidence>
<feature type="compositionally biased region" description="Basic and acidic residues" evidence="1">
    <location>
        <begin position="62"/>
        <end position="94"/>
    </location>
</feature>
<dbReference type="EMBL" id="MAUE01000037">
    <property type="protein sequence ID" value="OCW21777.1"/>
    <property type="molecule type" value="Genomic_DNA"/>
</dbReference>
<evidence type="ECO:0000256" key="1">
    <source>
        <dbReference type="SAM" id="MobiDB-lite"/>
    </source>
</evidence>
<feature type="region of interest" description="Disordered" evidence="1">
    <location>
        <begin position="34"/>
        <end position="117"/>
    </location>
</feature>
<feature type="compositionally biased region" description="Basic and acidic residues" evidence="1">
    <location>
        <begin position="37"/>
        <end position="52"/>
    </location>
</feature>
<reference evidence="3 5" key="2">
    <citation type="submission" date="2018-03" db="EMBL/GenBank/DDBJ databases">
        <title>Diversity of bacteria associated with corn roots inoculated with woodland soils in Canada, and Description of Pseudomonas aylmerense sp. nov.</title>
        <authorList>
            <person name="Tambong J.T."/>
            <person name="Xu R."/>
            <person name="Tchagang C."/>
        </authorList>
    </citation>
    <scope>NUCLEOTIDE SEQUENCE [LARGE SCALE GENOMIC DNA]</scope>
    <source>
        <strain evidence="3 5">S1E44</strain>
    </source>
</reference>
<gene>
    <name evidence="2" type="ORF">BBG20_23405</name>
    <name evidence="3" type="ORF">C9382_15435</name>
</gene>
<protein>
    <submittedName>
        <fullName evidence="3">Uncharacterized protein</fullName>
    </submittedName>
</protein>
<evidence type="ECO:0000313" key="4">
    <source>
        <dbReference type="Proteomes" id="UP000095081"/>
    </source>
</evidence>
<evidence type="ECO:0000313" key="2">
    <source>
        <dbReference type="EMBL" id="OCW21777.1"/>
    </source>
</evidence>
<evidence type="ECO:0000313" key="3">
    <source>
        <dbReference type="EMBL" id="PTC27847.1"/>
    </source>
</evidence>
<keyword evidence="4" id="KW-1185">Reference proteome</keyword>
<sequence length="117" mass="13314">MLFAATLISTVPLAFGATAQDIEHLRNGSFAQFQREASQRADEQARQNREQMRQFAEQNRQQMKDMEAQMHRDQQAREEADNKARLAAREKPLEEEAMQAKVPASSTEIPDDDATAH</sequence>
<name>A0A2T4FWS5_9PSED</name>
<reference evidence="2 4" key="1">
    <citation type="submission" date="2016-06" db="EMBL/GenBank/DDBJ databases">
        <title>Draft genome sequence of Pseudomonas sp. S1E40, a novel strain antagonistic activity to fungal plant pathogen.</title>
        <authorList>
            <person name="Tambong J.T."/>
            <person name="Tchagang C."/>
            <person name="Xu R."/>
        </authorList>
    </citation>
    <scope>NUCLEOTIDE SEQUENCE [LARGE SCALE GENOMIC DNA]</scope>
    <source>
        <strain evidence="2 4">S1E40</strain>
    </source>
</reference>
<comment type="caution">
    <text evidence="3">The sequence shown here is derived from an EMBL/GenBank/DDBJ whole genome shotgun (WGS) entry which is preliminary data.</text>
</comment>
<dbReference type="Proteomes" id="UP000240571">
    <property type="component" value="Unassembled WGS sequence"/>
</dbReference>
<accession>A0A2T4FWS5</accession>